<evidence type="ECO:0000313" key="2">
    <source>
        <dbReference type="Proteomes" id="UP000001849"/>
    </source>
</evidence>
<accession>B5LJ75</accession>
<keyword evidence="2" id="KW-1185">Reference proteome</keyword>
<name>B5LJ75_9CAUD</name>
<evidence type="ECO:0000313" key="1">
    <source>
        <dbReference type="EMBL" id="ACH62072.1"/>
    </source>
</evidence>
<gene>
    <name evidence="1" type="primary">64</name>
    <name evidence="1" type="ORF">MYRNA_64</name>
</gene>
<organism evidence="1 2">
    <name type="scientific">Mycobacterium phage Myrna</name>
    <dbReference type="NCBI Taxonomy" id="546805"/>
    <lineage>
        <taxon>Viruses</taxon>
        <taxon>Duplodnaviria</taxon>
        <taxon>Heunggongvirae</taxon>
        <taxon>Uroviricota</taxon>
        <taxon>Caudoviricetes</taxon>
        <taxon>Ceeclamvirinae</taxon>
        <taxon>Myrnavirus</taxon>
        <taxon>Myrnavirus myrna</taxon>
    </lineage>
</organism>
<dbReference type="Pfam" id="PF13384">
    <property type="entry name" value="HTH_23"/>
    <property type="match status" value="1"/>
</dbReference>
<dbReference type="Gene3D" id="1.10.10.60">
    <property type="entry name" value="Homeodomain-like"/>
    <property type="match status" value="1"/>
</dbReference>
<dbReference type="Proteomes" id="UP000001849">
    <property type="component" value="Segment"/>
</dbReference>
<dbReference type="KEGG" id="vg:6920768"/>
<dbReference type="InterPro" id="IPR013324">
    <property type="entry name" value="RNA_pol_sigma_r3/r4-like"/>
</dbReference>
<dbReference type="EMBL" id="EU826466">
    <property type="protein sequence ID" value="ACH62072.1"/>
    <property type="molecule type" value="Genomic_DNA"/>
</dbReference>
<dbReference type="RefSeq" id="YP_002224982.1">
    <property type="nucleotide sequence ID" value="NC_011273.1"/>
</dbReference>
<protein>
    <submittedName>
        <fullName evidence="1">Uncharacterized protein</fullName>
    </submittedName>
</protein>
<dbReference type="SUPFAM" id="SSF88659">
    <property type="entry name" value="Sigma3 and sigma4 domains of RNA polymerase sigma factors"/>
    <property type="match status" value="1"/>
</dbReference>
<sequence>MSELEDLRREVARLRERQDECDRCRGHARGDLIEELALKGHTTPDIARMLGVDKRTVNYWRKKRGVVYKKVYATPEQIEKIHLFLADGMSLGETARTLGLNEGTVRNVHRGQGWTNAQSIEHLTTLRRHGHALGGKGRASWQ</sequence>
<proteinExistence type="predicted"/>
<dbReference type="GeneID" id="6920768"/>
<dbReference type="OrthoDB" id="17091at10239"/>
<reference evidence="1 2" key="1">
    <citation type="submission" date="2008-06" db="EMBL/GenBank/DDBJ databases">
        <authorList>
            <person name="Smith A.L."/>
            <person name="Paladin E.C."/>
            <person name="Jacobs-Sera D."/>
            <person name="Hendirx R.W."/>
            <person name="Hatfull G.F."/>
        </authorList>
    </citation>
    <scope>NUCLEOTIDE SEQUENCE [LARGE SCALE GENOMIC DNA]</scope>
</reference>